<comment type="caution">
    <text evidence="2">The sequence shown here is derived from an EMBL/GenBank/DDBJ whole genome shotgun (WGS) entry which is preliminary data.</text>
</comment>
<evidence type="ECO:0000256" key="1">
    <source>
        <dbReference type="SAM" id="MobiDB-lite"/>
    </source>
</evidence>
<evidence type="ECO:0000313" key="3">
    <source>
        <dbReference type="Proteomes" id="UP001597394"/>
    </source>
</evidence>
<protein>
    <submittedName>
        <fullName evidence="2">Uncharacterized protein</fullName>
    </submittedName>
</protein>
<dbReference type="EMBL" id="JBHULG010000001">
    <property type="protein sequence ID" value="MFD2544861.1"/>
    <property type="molecule type" value="Genomic_DNA"/>
</dbReference>
<feature type="compositionally biased region" description="Polar residues" evidence="1">
    <location>
        <begin position="94"/>
        <end position="114"/>
    </location>
</feature>
<feature type="region of interest" description="Disordered" evidence="1">
    <location>
        <begin position="92"/>
        <end position="114"/>
    </location>
</feature>
<dbReference type="Proteomes" id="UP001597394">
    <property type="component" value="Unassembled WGS sequence"/>
</dbReference>
<keyword evidence="3" id="KW-1185">Reference proteome</keyword>
<reference evidence="3" key="1">
    <citation type="journal article" date="2019" name="Int. J. Syst. Evol. Microbiol.">
        <title>The Global Catalogue of Microorganisms (GCM) 10K type strain sequencing project: providing services to taxonomists for standard genome sequencing and annotation.</title>
        <authorList>
            <consortium name="The Broad Institute Genomics Platform"/>
            <consortium name="The Broad Institute Genome Sequencing Center for Infectious Disease"/>
            <person name="Wu L."/>
            <person name="Ma J."/>
        </authorList>
    </citation>
    <scope>NUCLEOTIDE SEQUENCE [LARGE SCALE GENOMIC DNA]</scope>
    <source>
        <strain evidence="3">KCTC 52204</strain>
    </source>
</reference>
<evidence type="ECO:0000313" key="2">
    <source>
        <dbReference type="EMBL" id="MFD2544861.1"/>
    </source>
</evidence>
<gene>
    <name evidence="2" type="ORF">ACFSO8_05225</name>
</gene>
<proteinExistence type="predicted"/>
<accession>A0ABW5K7S8</accession>
<sequence length="114" mass="13249">MHFFYFWTQYQSAPDKDSLILTDSLLHENTAINLLKLEVVKNNMGYIHKSIANYLLDDHIKKSLEIPTVPLKKVVPNALRLKNEITLNREKQIETGNQEQQSVLQDYKNNISGH</sequence>
<organism evidence="2 3">
    <name type="scientific">Kaistella montana</name>
    <dbReference type="NCBI Taxonomy" id="1849733"/>
    <lineage>
        <taxon>Bacteria</taxon>
        <taxon>Pseudomonadati</taxon>
        <taxon>Bacteroidota</taxon>
        <taxon>Flavobacteriia</taxon>
        <taxon>Flavobacteriales</taxon>
        <taxon>Weeksellaceae</taxon>
        <taxon>Chryseobacterium group</taxon>
        <taxon>Kaistella</taxon>
    </lineage>
</organism>
<name>A0ABW5K7S8_9FLAO</name>
<dbReference type="RefSeq" id="WP_255928307.1">
    <property type="nucleotide sequence ID" value="NZ_JANFQP010000001.1"/>
</dbReference>